<evidence type="ECO:0000256" key="1">
    <source>
        <dbReference type="SAM" id="MobiDB-lite"/>
    </source>
</evidence>
<evidence type="ECO:0000256" key="2">
    <source>
        <dbReference type="SAM" id="SignalP"/>
    </source>
</evidence>
<evidence type="ECO:0000313" key="3">
    <source>
        <dbReference type="EMBL" id="UUP17804.1"/>
    </source>
</evidence>
<dbReference type="RefSeq" id="WP_338530096.1">
    <property type="nucleotide sequence ID" value="NZ_CP030941.1"/>
</dbReference>
<gene>
    <name evidence="3" type="ORF">NTH_02279</name>
</gene>
<dbReference type="Proteomes" id="UP001342418">
    <property type="component" value="Chromosome"/>
</dbReference>
<feature type="region of interest" description="Disordered" evidence="1">
    <location>
        <begin position="22"/>
        <end position="82"/>
    </location>
</feature>
<keyword evidence="2" id="KW-0732">Signal</keyword>
<dbReference type="EMBL" id="CP030941">
    <property type="protein sequence ID" value="UUP17804.1"/>
    <property type="molecule type" value="Genomic_DNA"/>
</dbReference>
<feature type="compositionally biased region" description="Low complexity" evidence="1">
    <location>
        <begin position="23"/>
        <end position="46"/>
    </location>
</feature>
<proteinExistence type="predicted"/>
<feature type="chain" id="PRO_5045346625" evidence="2">
    <location>
        <begin position="22"/>
        <end position="82"/>
    </location>
</feature>
<evidence type="ECO:0000313" key="4">
    <source>
        <dbReference type="Proteomes" id="UP001342418"/>
    </source>
</evidence>
<accession>A0ABY5MLT9</accession>
<feature type="signal peptide" evidence="2">
    <location>
        <begin position="1"/>
        <end position="21"/>
    </location>
</feature>
<reference evidence="3 4" key="1">
    <citation type="submission" date="2018-07" db="EMBL/GenBank/DDBJ databases">
        <title>Genome sequence of Nitratireductor thuwali#1536.</title>
        <authorList>
            <person name="Michoud G."/>
            <person name="Merlino G."/>
            <person name="Sefrji F.O."/>
            <person name="Daffonchio D."/>
        </authorList>
    </citation>
    <scope>NUCLEOTIDE SEQUENCE [LARGE SCALE GENOMIC DNA]</scope>
    <source>
        <strain evidence="4">Nit1536</strain>
    </source>
</reference>
<organism evidence="3 4">
    <name type="scientific">Nitratireductor thuwali</name>
    <dbReference type="NCBI Taxonomy" id="2267699"/>
    <lineage>
        <taxon>Bacteria</taxon>
        <taxon>Pseudomonadati</taxon>
        <taxon>Pseudomonadota</taxon>
        <taxon>Alphaproteobacteria</taxon>
        <taxon>Hyphomicrobiales</taxon>
        <taxon>Phyllobacteriaceae</taxon>
        <taxon>Nitratireductor</taxon>
    </lineage>
</organism>
<keyword evidence="4" id="KW-1185">Reference proteome</keyword>
<protein>
    <submittedName>
        <fullName evidence="3">Uncharacterized protein</fullName>
    </submittedName>
</protein>
<sequence length="82" mass="8457">MRKVLTLTFVFALIGNSSAFAQDLPSGDSDAPPAARAADQAAVTSSVGIDHRQGRVAGFSAARGFGPSDQNNLPAPRFQAGR</sequence>
<name>A0ABY5MLT9_9HYPH</name>